<dbReference type="PANTHER" id="PTHR11006">
    <property type="entry name" value="PROTEIN ARGININE N-METHYLTRANSFERASE"/>
    <property type="match status" value="1"/>
</dbReference>
<dbReference type="Proteomes" id="UP001558652">
    <property type="component" value="Unassembled WGS sequence"/>
</dbReference>
<dbReference type="FunFam" id="3.40.50.150:FF:000071">
    <property type="entry name" value="Protein arginine N-methyltransferase 7"/>
    <property type="match status" value="1"/>
</dbReference>
<dbReference type="EMBL" id="JBFDAA010000009">
    <property type="protein sequence ID" value="KAL1128975.1"/>
    <property type="molecule type" value="Genomic_DNA"/>
</dbReference>
<evidence type="ECO:0000256" key="4">
    <source>
        <dbReference type="PROSITE-ProRule" id="PRU01015"/>
    </source>
</evidence>
<keyword evidence="3 4" id="KW-0949">S-adenosyl-L-methionine</keyword>
<evidence type="ECO:0000256" key="3">
    <source>
        <dbReference type="ARBA" id="ARBA00022691"/>
    </source>
</evidence>
<keyword evidence="7" id="KW-1185">Reference proteome</keyword>
<evidence type="ECO:0000256" key="2">
    <source>
        <dbReference type="ARBA" id="ARBA00022679"/>
    </source>
</evidence>
<dbReference type="Gene3D" id="3.40.50.150">
    <property type="entry name" value="Vaccinia Virus protein VP39"/>
    <property type="match status" value="2"/>
</dbReference>
<accession>A0ABD0YCD5</accession>
<dbReference type="AlphaFoldDB" id="A0ABD0YCD5"/>
<protein>
    <recommendedName>
        <fullName evidence="5">Protein arginine N-methyltransferase domain-containing protein</fullName>
    </recommendedName>
</protein>
<dbReference type="Gene3D" id="2.70.160.11">
    <property type="entry name" value="Hnrnp arginine n-methyltransferase1"/>
    <property type="match status" value="2"/>
</dbReference>
<comment type="caution">
    <text evidence="6">The sequence shown here is derived from an EMBL/GenBank/DDBJ whole genome shotgun (WGS) entry which is preliminary data.</text>
</comment>
<sequence length="589" mass="66223">MSVFVQKLNVLTGNTEWQLQDDSYDFHQEIARSAFADMLHDSDRNQKYYAALRRAIKEKHDRGQDAHVLDIGTGTGLLSMMAAACGADSVVACECFQPMASIAKEVIAANGFDRQIQVVCKRSTELVVGKDMQRRANILVTEVFDTELIGEGAIDTFNHAHQHLLEEGAVVIPSVGRIYGLLLECSILRYHNQLRDKWTLPNSQDSPITLPQEFLNCNGSPALHDLQLSQLPPNSFKKLTKPVEIFRFDFTKGGIKFDETTRMKTEVLAAGRTDCLAVWWELDMLAEEGSGIISCAPEWLNSQHSAWRDHWMQAVYHIQQPHDLCDGLSVDIVSYHDQFSMWFDIKSIYEESTNISAPVCTCGYHSTNSRTRTAGFNDIEVWKRQVDVLAAAVDEKSVVLFCGDTSLLPLAAARLGAHKVYCVEETIVALQVMKSIIEHNKLGNKVVLLPRYVLIVEQVTHVICEPYLRAALLPWEHLRIWYLAKSMTSDTSPVTMMPHSATIWAMPVEFEHLHKIRAPLGSVEGFNLTSFDKLIKSSSDISDPVVEPHPLWEYPCVALSAPTQLMKLDLTDAIPEKCISQDDNIIIER</sequence>
<dbReference type="Pfam" id="PF06325">
    <property type="entry name" value="PrmA"/>
    <property type="match status" value="1"/>
</dbReference>
<reference evidence="6 7" key="1">
    <citation type="submission" date="2024-07" db="EMBL/GenBank/DDBJ databases">
        <title>Chromosome-level genome assembly of the water stick insect Ranatra chinensis (Heteroptera: Nepidae).</title>
        <authorList>
            <person name="Liu X."/>
        </authorList>
    </citation>
    <scope>NUCLEOTIDE SEQUENCE [LARGE SCALE GENOMIC DNA]</scope>
    <source>
        <strain evidence="6">Cailab_2021Rc</strain>
        <tissue evidence="6">Muscle</tissue>
    </source>
</reference>
<organism evidence="6 7">
    <name type="scientific">Ranatra chinensis</name>
    <dbReference type="NCBI Taxonomy" id="642074"/>
    <lineage>
        <taxon>Eukaryota</taxon>
        <taxon>Metazoa</taxon>
        <taxon>Ecdysozoa</taxon>
        <taxon>Arthropoda</taxon>
        <taxon>Hexapoda</taxon>
        <taxon>Insecta</taxon>
        <taxon>Pterygota</taxon>
        <taxon>Neoptera</taxon>
        <taxon>Paraneoptera</taxon>
        <taxon>Hemiptera</taxon>
        <taxon>Heteroptera</taxon>
        <taxon>Panheteroptera</taxon>
        <taxon>Nepomorpha</taxon>
        <taxon>Nepidae</taxon>
        <taxon>Ranatrinae</taxon>
        <taxon>Ranatra</taxon>
    </lineage>
</organism>
<keyword evidence="1 4" id="KW-0489">Methyltransferase</keyword>
<evidence type="ECO:0000313" key="6">
    <source>
        <dbReference type="EMBL" id="KAL1128975.1"/>
    </source>
</evidence>
<dbReference type="InterPro" id="IPR055135">
    <property type="entry name" value="PRMT_dom"/>
</dbReference>
<dbReference type="Pfam" id="PF22528">
    <property type="entry name" value="PRMT_C"/>
    <property type="match status" value="1"/>
</dbReference>
<feature type="domain" description="Protein arginine N-methyltransferase" evidence="5">
    <location>
        <begin position="237"/>
        <end position="331"/>
    </location>
</feature>
<proteinExistence type="predicted"/>
<keyword evidence="2 4" id="KW-0808">Transferase</keyword>
<evidence type="ECO:0000313" key="7">
    <source>
        <dbReference type="Proteomes" id="UP001558652"/>
    </source>
</evidence>
<dbReference type="GO" id="GO:0032259">
    <property type="term" value="P:methylation"/>
    <property type="evidence" value="ECO:0007669"/>
    <property type="project" value="UniProtKB-KW"/>
</dbReference>
<evidence type="ECO:0000259" key="5">
    <source>
        <dbReference type="Pfam" id="PF22528"/>
    </source>
</evidence>
<gene>
    <name evidence="6" type="ORF">AAG570_013509</name>
</gene>
<dbReference type="InterPro" id="IPR025799">
    <property type="entry name" value="Arg_MeTrfase"/>
</dbReference>
<evidence type="ECO:0000256" key="1">
    <source>
        <dbReference type="ARBA" id="ARBA00022603"/>
    </source>
</evidence>
<dbReference type="InterPro" id="IPR029063">
    <property type="entry name" value="SAM-dependent_MTases_sf"/>
</dbReference>
<dbReference type="SUPFAM" id="SSF53335">
    <property type="entry name" value="S-adenosyl-L-methionine-dependent methyltransferases"/>
    <property type="match status" value="2"/>
</dbReference>
<dbReference type="GO" id="GO:0008168">
    <property type="term" value="F:methyltransferase activity"/>
    <property type="evidence" value="ECO:0007669"/>
    <property type="project" value="UniProtKB-KW"/>
</dbReference>
<name>A0ABD0YCD5_9HEMI</name>
<dbReference type="PROSITE" id="PS51678">
    <property type="entry name" value="SAM_MT_PRMT"/>
    <property type="match status" value="1"/>
</dbReference>
<dbReference type="PANTHER" id="PTHR11006:SF4">
    <property type="entry name" value="PROTEIN ARGININE N-METHYLTRANSFERASE 7"/>
    <property type="match status" value="1"/>
</dbReference>
<dbReference type="CDD" id="cd02440">
    <property type="entry name" value="AdoMet_MTases"/>
    <property type="match status" value="1"/>
</dbReference>